<dbReference type="GO" id="GO:0003677">
    <property type="term" value="F:DNA binding"/>
    <property type="evidence" value="ECO:0007669"/>
    <property type="project" value="InterPro"/>
</dbReference>
<feature type="domain" description="Antitoxin Xre/MbcA/ParS-like toxin-binding" evidence="1">
    <location>
        <begin position="106"/>
        <end position="155"/>
    </location>
</feature>
<evidence type="ECO:0000313" key="3">
    <source>
        <dbReference type="EMBL" id="SHN20373.1"/>
    </source>
</evidence>
<dbReference type="STRING" id="1190415.SAMN05216593_11315"/>
<dbReference type="RefSeq" id="WP_073169836.1">
    <property type="nucleotide sequence ID" value="NZ_FRDA01000013.1"/>
</dbReference>
<evidence type="ECO:0000259" key="2">
    <source>
        <dbReference type="Pfam" id="PF20432"/>
    </source>
</evidence>
<name>A0A1M7PSL1_9PSED</name>
<accession>A0A1M7PSL1</accession>
<proteinExistence type="predicted"/>
<dbReference type="OrthoDB" id="5824177at2"/>
<protein>
    <submittedName>
        <fullName evidence="3">Putative toxin-antitoxin system antitoxin component, TIGR02293 family</fullName>
    </submittedName>
</protein>
<dbReference type="AlphaFoldDB" id="A0A1M7PSL1"/>
<dbReference type="InterPro" id="IPR024467">
    <property type="entry name" value="Xre/MbcA/ParS-like_toxin-bd"/>
</dbReference>
<gene>
    <name evidence="3" type="ORF">SAMN05216593_11315</name>
</gene>
<organism evidence="3 4">
    <name type="scientific">Pseudomonas asturiensis</name>
    <dbReference type="NCBI Taxonomy" id="1190415"/>
    <lineage>
        <taxon>Bacteria</taxon>
        <taxon>Pseudomonadati</taxon>
        <taxon>Pseudomonadota</taxon>
        <taxon>Gammaproteobacteria</taxon>
        <taxon>Pseudomonadales</taxon>
        <taxon>Pseudomonadaceae</taxon>
        <taxon>Pseudomonas</taxon>
    </lineage>
</organism>
<sequence length="158" mass="17386">MSTRKHVPSDKHPPHSAHGTAGADFWLLAHQLTQHSEAERLANIQAGLAAKWVRAIKDAFKLGGDDLQALLNMSTSTLERRQHQQRPLDPVASERVDRLAMVAIHALQLLETPEQASVWMCTVNPALGQQMPFQMCETDIGARQTHRVLAALSYGAPA</sequence>
<evidence type="ECO:0000259" key="1">
    <source>
        <dbReference type="Pfam" id="PF09722"/>
    </source>
</evidence>
<dbReference type="NCBIfam" id="TIGR02293">
    <property type="entry name" value="TAS_TIGR02293"/>
    <property type="match status" value="1"/>
</dbReference>
<dbReference type="InterPro" id="IPR046847">
    <property type="entry name" value="Xre-like_HTH"/>
</dbReference>
<evidence type="ECO:0000313" key="4">
    <source>
        <dbReference type="Proteomes" id="UP000183983"/>
    </source>
</evidence>
<dbReference type="Pfam" id="PF09722">
    <property type="entry name" value="Xre_MbcA_ParS_C"/>
    <property type="match status" value="1"/>
</dbReference>
<reference evidence="3 4" key="1">
    <citation type="submission" date="2016-11" db="EMBL/GenBank/DDBJ databases">
        <authorList>
            <person name="Jaros S."/>
            <person name="Januszkiewicz K."/>
            <person name="Wedrychowicz H."/>
        </authorList>
    </citation>
    <scope>NUCLEOTIDE SEQUENCE [LARGE SCALE GENOMIC DNA]</scope>
    <source>
        <strain evidence="3 4">LMG 26898</strain>
    </source>
</reference>
<dbReference type="InterPro" id="IPR011979">
    <property type="entry name" value="Antitox_Xre"/>
</dbReference>
<dbReference type="Proteomes" id="UP000183983">
    <property type="component" value="Unassembled WGS sequence"/>
</dbReference>
<dbReference type="EMBL" id="FRDA01000013">
    <property type="protein sequence ID" value="SHN20373.1"/>
    <property type="molecule type" value="Genomic_DNA"/>
</dbReference>
<feature type="domain" description="Antitoxin Xre-like helix-turn-helix" evidence="2">
    <location>
        <begin position="40"/>
        <end position="100"/>
    </location>
</feature>
<dbReference type="Pfam" id="PF20432">
    <property type="entry name" value="Xre-like-HTH"/>
    <property type="match status" value="1"/>
</dbReference>